<dbReference type="InterPro" id="IPR027417">
    <property type="entry name" value="P-loop_NTPase"/>
</dbReference>
<dbReference type="Gene3D" id="1.25.40.10">
    <property type="entry name" value="Tetratricopeptide repeat domain"/>
    <property type="match status" value="2"/>
</dbReference>
<dbReference type="Pfam" id="PF03704">
    <property type="entry name" value="BTAD"/>
    <property type="match status" value="1"/>
</dbReference>
<dbReference type="Gene3D" id="3.40.50.300">
    <property type="entry name" value="P-loop containing nucleotide triphosphate hydrolases"/>
    <property type="match status" value="1"/>
</dbReference>
<dbReference type="InterPro" id="IPR058852">
    <property type="entry name" value="HTH_77"/>
</dbReference>
<evidence type="ECO:0000256" key="2">
    <source>
        <dbReference type="ARBA" id="ARBA00023125"/>
    </source>
</evidence>
<keyword evidence="6" id="KW-1185">Reference proteome</keyword>
<dbReference type="SUPFAM" id="SSF46894">
    <property type="entry name" value="C-terminal effector domain of the bipartite response regulators"/>
    <property type="match status" value="1"/>
</dbReference>
<dbReference type="CDD" id="cd15831">
    <property type="entry name" value="BTAD"/>
    <property type="match status" value="1"/>
</dbReference>
<protein>
    <submittedName>
        <fullName evidence="5">Winged helix-turn-helix domain-containing protein</fullName>
    </submittedName>
</protein>
<dbReference type="InterPro" id="IPR036388">
    <property type="entry name" value="WH-like_DNA-bd_sf"/>
</dbReference>
<evidence type="ECO:0000256" key="3">
    <source>
        <dbReference type="PROSITE-ProRule" id="PRU01091"/>
    </source>
</evidence>
<dbReference type="PANTHER" id="PTHR47691:SF3">
    <property type="entry name" value="HTH-TYPE TRANSCRIPTIONAL REGULATOR RV0890C-RELATED"/>
    <property type="match status" value="1"/>
</dbReference>
<comment type="similarity">
    <text evidence="1">Belongs to the AfsR/DnrI/RedD regulatory family.</text>
</comment>
<dbReference type="InterPro" id="IPR005158">
    <property type="entry name" value="BTAD"/>
</dbReference>
<dbReference type="Gene3D" id="1.10.10.10">
    <property type="entry name" value="Winged helix-like DNA-binding domain superfamily/Winged helix DNA-binding domain"/>
    <property type="match status" value="1"/>
</dbReference>
<feature type="DNA-binding region" description="OmpR/PhoB-type" evidence="3">
    <location>
        <begin position="1"/>
        <end position="92"/>
    </location>
</feature>
<dbReference type="InterPro" id="IPR016032">
    <property type="entry name" value="Sig_transdc_resp-reg_C-effctor"/>
</dbReference>
<dbReference type="RefSeq" id="WP_252622552.1">
    <property type="nucleotide sequence ID" value="NZ_CP099490.1"/>
</dbReference>
<dbReference type="SMART" id="SM00862">
    <property type="entry name" value="Trans_reg_C"/>
    <property type="match status" value="1"/>
</dbReference>
<sequence>MPDLRLGVLGALEVHVDGQLREIPAGRQRAVLSCLLAHDGHPVSADALIEAAWGAELPDNPPKALRTVLSRLRSHLGRDAIELGPAGYRLTVDAVDADEFVELLERAGSLDAAQAGGLLGRALALWRGPAFGEYAEAPCARPLAQHLEQLRMDAIEAHASAQLQTGEPGAAVAGLELLLADQPFREHAVELLATALYHAGRQTEALQRLRDYRAVLAAELGLDPAPDLAALEGRILGHTLPPAGAMGSGESPGSGGLGLPHWLDTSTAFIGREDELADLVAAVARNQVTVVTGPGGVGKSRLVAEALSALQAEVGGPISVTELATVRSGGAAAAVADTLGLRPDAASVTDDLVEFLTAVPHLLVLDNCEHLLDEVGPIVTTVTRRCRDVRVLATSRRRLGVGAELQVPLGPLRLPEQGATTGVQGSAASVRLFGDRVRRLRPSFALTADNTAEVVELCRRCDGLPLALELAASRTATSGTAEVLDRLGADLAQDEPGGLGAVVAWSARLLEPEQRELLDCLSVFAADFSGESVRGVVVHLDSWSGDATSALAELVESSLVAHHLSGSGSRHRLLEMVRVFAARSLAESGREQEVRAAHAAWVRDVVTGIRADWSRVDGAEVSERLGRCSAEVVGALRWALDADALALASDITQAVGRCWHWTPGLALRDLMIEVGERGLLTAGPDVAAGVATGAFCTGERGDLVRAHSLGKAALEMSRDPDSTAIAQVALAVAAMYSGDLDTSAHWFRAVSTRPELIGEGNTSLALLACYRDDLASARDHAAVALAAGPSSGDHSHAFARYAAGEVEARTDVARGAELLAEAAAEADRVDAEQVSRVSRIALFALLVRDRRPADAMPLGLRLCADLRRVGAWTQVWTLLRMLAELLTDHGRWSDAAFFLGAAQAAASAPPPVGADIERYAVLRARLSDHLGAGVLGQIEALAAGTARAQVLSRAERVLADLASQA</sequence>
<dbReference type="Proteomes" id="UP001056535">
    <property type="component" value="Chromosome"/>
</dbReference>
<name>A0ABY4YKU2_9MICO</name>
<keyword evidence="2 3" id="KW-0238">DNA-binding</keyword>
<accession>A0ABY4YKU2</accession>
<proteinExistence type="inferred from homology"/>
<dbReference type="SMART" id="SM01043">
    <property type="entry name" value="BTAD"/>
    <property type="match status" value="1"/>
</dbReference>
<organism evidence="5 6">
    <name type="scientific">Ornithinimicrobium cryptoxanthini</name>
    <dbReference type="NCBI Taxonomy" id="2934161"/>
    <lineage>
        <taxon>Bacteria</taxon>
        <taxon>Bacillati</taxon>
        <taxon>Actinomycetota</taxon>
        <taxon>Actinomycetes</taxon>
        <taxon>Micrococcales</taxon>
        <taxon>Ornithinimicrobiaceae</taxon>
        <taxon>Ornithinimicrobium</taxon>
    </lineage>
</organism>
<dbReference type="PANTHER" id="PTHR47691">
    <property type="entry name" value="REGULATOR-RELATED"/>
    <property type="match status" value="1"/>
</dbReference>
<dbReference type="InterPro" id="IPR011990">
    <property type="entry name" value="TPR-like_helical_dom_sf"/>
</dbReference>
<dbReference type="InterPro" id="IPR001867">
    <property type="entry name" value="OmpR/PhoB-type_DNA-bd"/>
</dbReference>
<dbReference type="SUPFAM" id="SSF52540">
    <property type="entry name" value="P-loop containing nucleoside triphosphate hydrolases"/>
    <property type="match status" value="1"/>
</dbReference>
<dbReference type="Pfam" id="PF25872">
    <property type="entry name" value="HTH_77"/>
    <property type="match status" value="1"/>
</dbReference>
<evidence type="ECO:0000256" key="1">
    <source>
        <dbReference type="ARBA" id="ARBA00005820"/>
    </source>
</evidence>
<dbReference type="SUPFAM" id="SSF48452">
    <property type="entry name" value="TPR-like"/>
    <property type="match status" value="1"/>
</dbReference>
<evidence type="ECO:0000313" key="5">
    <source>
        <dbReference type="EMBL" id="USQ77428.1"/>
    </source>
</evidence>
<evidence type="ECO:0000259" key="4">
    <source>
        <dbReference type="PROSITE" id="PS51755"/>
    </source>
</evidence>
<feature type="domain" description="OmpR/PhoB-type" evidence="4">
    <location>
        <begin position="1"/>
        <end position="92"/>
    </location>
</feature>
<reference evidence="5" key="1">
    <citation type="submission" date="2022-06" db="EMBL/GenBank/DDBJ databases">
        <title>Ornithinimicrobium JY.X270.</title>
        <authorList>
            <person name="Huang Y."/>
        </authorList>
    </citation>
    <scope>NUCLEOTIDE SEQUENCE</scope>
    <source>
        <strain evidence="5">JY.X270</strain>
    </source>
</reference>
<gene>
    <name evidence="5" type="ORF">NF557_05800</name>
</gene>
<evidence type="ECO:0000313" key="6">
    <source>
        <dbReference type="Proteomes" id="UP001056535"/>
    </source>
</evidence>
<dbReference type="PROSITE" id="PS51755">
    <property type="entry name" value="OMPR_PHOB"/>
    <property type="match status" value="1"/>
</dbReference>
<dbReference type="EMBL" id="CP099490">
    <property type="protein sequence ID" value="USQ77428.1"/>
    <property type="molecule type" value="Genomic_DNA"/>
</dbReference>